<evidence type="ECO:0000313" key="11">
    <source>
        <dbReference type="Proteomes" id="UP000830671"/>
    </source>
</evidence>
<evidence type="ECO:0000256" key="6">
    <source>
        <dbReference type="ARBA" id="ARBA00022729"/>
    </source>
</evidence>
<dbReference type="InterPro" id="IPR014756">
    <property type="entry name" value="Ig_E-set"/>
</dbReference>
<evidence type="ECO:0000256" key="3">
    <source>
        <dbReference type="ARBA" id="ARBA00011245"/>
    </source>
</evidence>
<dbReference type="GO" id="GO:0032934">
    <property type="term" value="F:sterol binding"/>
    <property type="evidence" value="ECO:0007669"/>
    <property type="project" value="InterPro"/>
</dbReference>
<dbReference type="FunFam" id="2.60.40.770:FF:000004">
    <property type="entry name" value="Phosphatidylglycerol/phosphatidylinositol transfer protein"/>
    <property type="match status" value="1"/>
</dbReference>
<evidence type="ECO:0000256" key="7">
    <source>
        <dbReference type="ARBA" id="ARBA00023055"/>
    </source>
</evidence>
<dbReference type="Gene3D" id="2.60.40.770">
    <property type="match status" value="1"/>
</dbReference>
<name>A0A9Q8SFP9_9PEZI</name>
<dbReference type="AlphaFoldDB" id="A0A9Q8SFP9"/>
<dbReference type="SUPFAM" id="SSF81296">
    <property type="entry name" value="E set domains"/>
    <property type="match status" value="1"/>
</dbReference>
<evidence type="ECO:0000256" key="8">
    <source>
        <dbReference type="SAM" id="MobiDB-lite"/>
    </source>
</evidence>
<dbReference type="PANTHER" id="PTHR11306">
    <property type="entry name" value="NIEMANN PICK TYPE C2 PROTEIN NPC2-RELATED"/>
    <property type="match status" value="1"/>
</dbReference>
<comment type="subunit">
    <text evidence="3">Monomer.</text>
</comment>
<evidence type="ECO:0000313" key="10">
    <source>
        <dbReference type="EMBL" id="UQC76076.1"/>
    </source>
</evidence>
<evidence type="ECO:0000256" key="4">
    <source>
        <dbReference type="ARBA" id="ARBA00016056"/>
    </source>
</evidence>
<evidence type="ECO:0000256" key="2">
    <source>
        <dbReference type="ARBA" id="ARBA00006370"/>
    </source>
</evidence>
<keyword evidence="7" id="KW-0445">Lipid transport</keyword>
<comment type="function">
    <text evidence="1">Catalyzes the intermembrane transfer of phosphatidylglycerol and phosphatidylinositol.</text>
</comment>
<dbReference type="EMBL" id="CP019472">
    <property type="protein sequence ID" value="UQC76076.1"/>
    <property type="molecule type" value="Genomic_DNA"/>
</dbReference>
<proteinExistence type="inferred from homology"/>
<keyword evidence="6" id="KW-0732">Signal</keyword>
<feature type="region of interest" description="Disordered" evidence="8">
    <location>
        <begin position="1"/>
        <end position="25"/>
    </location>
</feature>
<dbReference type="Proteomes" id="UP000830671">
    <property type="component" value="Chromosome 10"/>
</dbReference>
<keyword evidence="5" id="KW-0813">Transport</keyword>
<dbReference type="InterPro" id="IPR033917">
    <property type="entry name" value="ML_PG-PI_TP"/>
</dbReference>
<reference evidence="10" key="1">
    <citation type="journal article" date="2021" name="Mol. Plant Microbe Interact.">
        <title>Complete Genome Sequence of the Plant-Pathogenic Fungus Colletotrichum lupini.</title>
        <authorList>
            <person name="Baroncelli R."/>
            <person name="Pensec F."/>
            <person name="Da Lio D."/>
            <person name="Boufleur T."/>
            <person name="Vicente I."/>
            <person name="Sarrocco S."/>
            <person name="Picot A."/>
            <person name="Baraldi E."/>
            <person name="Sukno S."/>
            <person name="Thon M."/>
            <person name="Le Floch G."/>
        </authorList>
    </citation>
    <scope>NUCLEOTIDE SEQUENCE</scope>
    <source>
        <strain evidence="10">IMI 504893</strain>
    </source>
</reference>
<evidence type="ECO:0000256" key="5">
    <source>
        <dbReference type="ARBA" id="ARBA00022448"/>
    </source>
</evidence>
<dbReference type="GeneID" id="73351505"/>
<evidence type="ECO:0000259" key="9">
    <source>
        <dbReference type="SMART" id="SM00737"/>
    </source>
</evidence>
<dbReference type="GO" id="GO:0032366">
    <property type="term" value="P:intracellular sterol transport"/>
    <property type="evidence" value="ECO:0007669"/>
    <property type="project" value="InterPro"/>
</dbReference>
<dbReference type="InterPro" id="IPR039670">
    <property type="entry name" value="NPC2-like"/>
</dbReference>
<feature type="domain" description="MD-2-related lipid-recognition" evidence="9">
    <location>
        <begin position="127"/>
        <end position="249"/>
    </location>
</feature>
<gene>
    <name evidence="10" type="ORF">CLUP02_17587</name>
</gene>
<dbReference type="RefSeq" id="XP_049137719.1">
    <property type="nucleotide sequence ID" value="XM_049296495.1"/>
</dbReference>
<dbReference type="PANTHER" id="PTHR11306:SF0">
    <property type="entry name" value="PHOSPHATIDYLGLYCEROL_PHOSPHATIDYLINOSITOL TRANSFER PROTEIN"/>
    <property type="match status" value="1"/>
</dbReference>
<dbReference type="CDD" id="cd00917">
    <property type="entry name" value="PG-PI_TP"/>
    <property type="match status" value="1"/>
</dbReference>
<dbReference type="SMART" id="SM00737">
    <property type="entry name" value="ML"/>
    <property type="match status" value="1"/>
</dbReference>
<dbReference type="InterPro" id="IPR003172">
    <property type="entry name" value="ML_dom"/>
</dbReference>
<comment type="similarity">
    <text evidence="2">Belongs to the NPC2 family.</text>
</comment>
<dbReference type="KEGG" id="clup:CLUP02_17587"/>
<protein>
    <recommendedName>
        <fullName evidence="4">Phosphatidylglycerol/phosphatidylinositol transfer protein</fullName>
    </recommendedName>
</protein>
<keyword evidence="11" id="KW-1185">Reference proteome</keyword>
<organism evidence="10 11">
    <name type="scientific">Colletotrichum lupini</name>
    <dbReference type="NCBI Taxonomy" id="145971"/>
    <lineage>
        <taxon>Eukaryota</taxon>
        <taxon>Fungi</taxon>
        <taxon>Dikarya</taxon>
        <taxon>Ascomycota</taxon>
        <taxon>Pezizomycotina</taxon>
        <taxon>Sordariomycetes</taxon>
        <taxon>Hypocreomycetidae</taxon>
        <taxon>Glomerellales</taxon>
        <taxon>Glomerellaceae</taxon>
        <taxon>Colletotrichum</taxon>
        <taxon>Colletotrichum acutatum species complex</taxon>
    </lineage>
</organism>
<dbReference type="Pfam" id="PF02221">
    <property type="entry name" value="E1_DerP2_DerF2"/>
    <property type="match status" value="1"/>
</dbReference>
<sequence>MVAGEGKGACPDQGPPSSIQSDRSDVVPMTFSLRTQPRSLLTTYQPKPLAGTTSLSPPIILTLNIEPRTPTSTHRASSTTSRPPLFATAVIAFLSAGLAPAGASVLVQRDQSVIVNDDLKVPGDSPLELCPKSHDEDIVTIDSVDLSPNPPQAGKELVIKASGTVRQNIEKGAYVLLQVKYGLIRLISTKADLCEQIENVDLECPIEKGVLTVTKSVELPNEIPSGKYTVFADVYTADDVPITCLTAQVVFSRNTKSFFSLEL</sequence>
<accession>A0A9Q8SFP9</accession>
<evidence type="ECO:0000256" key="1">
    <source>
        <dbReference type="ARBA" id="ARBA00002053"/>
    </source>
</evidence>